<dbReference type="OrthoDB" id="5337517at2759"/>
<reference evidence="3 4" key="1">
    <citation type="journal article" date="2018" name="Nat. Ecol. Evol.">
        <title>Pezizomycetes genomes reveal the molecular basis of ectomycorrhizal truffle lifestyle.</title>
        <authorList>
            <person name="Murat C."/>
            <person name="Payen T."/>
            <person name="Noel B."/>
            <person name="Kuo A."/>
            <person name="Morin E."/>
            <person name="Chen J."/>
            <person name="Kohler A."/>
            <person name="Krizsan K."/>
            <person name="Balestrini R."/>
            <person name="Da Silva C."/>
            <person name="Montanini B."/>
            <person name="Hainaut M."/>
            <person name="Levati E."/>
            <person name="Barry K.W."/>
            <person name="Belfiori B."/>
            <person name="Cichocki N."/>
            <person name="Clum A."/>
            <person name="Dockter R.B."/>
            <person name="Fauchery L."/>
            <person name="Guy J."/>
            <person name="Iotti M."/>
            <person name="Le Tacon F."/>
            <person name="Lindquist E.A."/>
            <person name="Lipzen A."/>
            <person name="Malagnac F."/>
            <person name="Mello A."/>
            <person name="Molinier V."/>
            <person name="Miyauchi S."/>
            <person name="Poulain J."/>
            <person name="Riccioni C."/>
            <person name="Rubini A."/>
            <person name="Sitrit Y."/>
            <person name="Splivallo R."/>
            <person name="Traeger S."/>
            <person name="Wang M."/>
            <person name="Zifcakova L."/>
            <person name="Wipf D."/>
            <person name="Zambonelli A."/>
            <person name="Paolocci F."/>
            <person name="Nowrousian M."/>
            <person name="Ottonello S."/>
            <person name="Baldrian P."/>
            <person name="Spatafora J.W."/>
            <person name="Henrissat B."/>
            <person name="Nagy L.G."/>
            <person name="Aury J.M."/>
            <person name="Wincker P."/>
            <person name="Grigoriev I.V."/>
            <person name="Bonfante P."/>
            <person name="Martin F.M."/>
        </authorList>
    </citation>
    <scope>NUCLEOTIDE SEQUENCE [LARGE SCALE GENOMIC DNA]</scope>
    <source>
        <strain evidence="3 4">ATCC MYA-4762</strain>
    </source>
</reference>
<dbReference type="InParanoid" id="A0A3N4LYE4"/>
<accession>A0A3N4LYE4</accession>
<protein>
    <submittedName>
        <fullName evidence="3">Uncharacterized protein</fullName>
    </submittedName>
</protein>
<dbReference type="AlphaFoldDB" id="A0A3N4LYE4"/>
<feature type="region of interest" description="Disordered" evidence="1">
    <location>
        <begin position="407"/>
        <end position="439"/>
    </location>
</feature>
<organism evidence="3 4">
    <name type="scientific">Terfezia boudieri ATCC MYA-4762</name>
    <dbReference type="NCBI Taxonomy" id="1051890"/>
    <lineage>
        <taxon>Eukaryota</taxon>
        <taxon>Fungi</taxon>
        <taxon>Dikarya</taxon>
        <taxon>Ascomycota</taxon>
        <taxon>Pezizomycotina</taxon>
        <taxon>Pezizomycetes</taxon>
        <taxon>Pezizales</taxon>
        <taxon>Pezizaceae</taxon>
        <taxon>Terfezia</taxon>
    </lineage>
</organism>
<evidence type="ECO:0000313" key="4">
    <source>
        <dbReference type="Proteomes" id="UP000267821"/>
    </source>
</evidence>
<evidence type="ECO:0000313" key="3">
    <source>
        <dbReference type="EMBL" id="RPB27926.1"/>
    </source>
</evidence>
<proteinExistence type="predicted"/>
<feature type="compositionally biased region" description="Acidic residues" evidence="1">
    <location>
        <begin position="429"/>
        <end position="439"/>
    </location>
</feature>
<feature type="chain" id="PRO_5018218743" evidence="2">
    <location>
        <begin position="24"/>
        <end position="439"/>
    </location>
</feature>
<evidence type="ECO:0000256" key="2">
    <source>
        <dbReference type="SAM" id="SignalP"/>
    </source>
</evidence>
<evidence type="ECO:0000256" key="1">
    <source>
        <dbReference type="SAM" id="MobiDB-lite"/>
    </source>
</evidence>
<dbReference type="Proteomes" id="UP000267821">
    <property type="component" value="Unassembled WGS sequence"/>
</dbReference>
<gene>
    <name evidence="3" type="ORF">L211DRAFT_833935</name>
</gene>
<keyword evidence="2" id="KW-0732">Signal</keyword>
<feature type="signal peptide" evidence="2">
    <location>
        <begin position="1"/>
        <end position="23"/>
    </location>
</feature>
<name>A0A3N4LYE4_9PEZI</name>
<keyword evidence="4" id="KW-1185">Reference proteome</keyword>
<dbReference type="EMBL" id="ML121530">
    <property type="protein sequence ID" value="RPB27926.1"/>
    <property type="molecule type" value="Genomic_DNA"/>
</dbReference>
<sequence length="439" mass="50768">MARIPRSGLFLVVIFGAWAHAQRQDLNDLSFPQRNTNNVRLVNKDFNAYREAESIFAPLSVSLNPEVPGEGEQGHSGNEDRITAAEYSQEQYRPVSPARPYWEERTYEFQYGEPKIYREQPYNRIDNYPPTVKDDVVLSPDLDVFGTGWNRFQEMENKVQQQQFQNAPPVQRQEIDFIDVLAAEPCTVTEVLTTTYFIKPRPIVTEFTYSTVLVECPPTPTPAPRPPPQPQPQPQPQPYYIEPYPYYVPCETCEYPHNCDHCPRPHVTRAPVYTVPVHKLPCDKCYHPDNCDHCPRPHLQPYPAPCELCQHPQNCDHCFRPHSQAYPAPCELCAHPQNCDHCPHPPHRVDPIPCDICRQPEVCEHCHGRVHDEKVYGVGREWEERKFPSPAVDRQQRPATKVVAVVQPKRHPQVGPQFIQGEYEKEVDASEQEEQELQW</sequence>